<feature type="transmembrane region" description="Helical" evidence="6">
    <location>
        <begin position="197"/>
        <end position="219"/>
    </location>
</feature>
<dbReference type="GO" id="GO:0012505">
    <property type="term" value="C:endomembrane system"/>
    <property type="evidence" value="ECO:0007669"/>
    <property type="project" value="UniProtKB-SubCell"/>
</dbReference>
<evidence type="ECO:0008006" key="11">
    <source>
        <dbReference type="Google" id="ProtNLM"/>
    </source>
</evidence>
<evidence type="ECO:0000256" key="2">
    <source>
        <dbReference type="ARBA" id="ARBA00022692"/>
    </source>
</evidence>
<dbReference type="Gene3D" id="1.20.5.2700">
    <property type="match status" value="1"/>
</dbReference>
<feature type="domain" description="NADH-Ubiquinone oxidoreductase (complex I) chain 5 N-terminal" evidence="8">
    <location>
        <begin position="64"/>
        <end position="114"/>
    </location>
</feature>
<feature type="transmembrane region" description="Helical" evidence="6">
    <location>
        <begin position="136"/>
        <end position="155"/>
    </location>
</feature>
<feature type="domain" description="NADH:quinone oxidoreductase/Mrp antiporter transmembrane" evidence="7">
    <location>
        <begin position="131"/>
        <end position="398"/>
    </location>
</feature>
<dbReference type="RefSeq" id="WP_127802793.1">
    <property type="nucleotide sequence ID" value="NZ_SACY01000002.1"/>
</dbReference>
<evidence type="ECO:0000313" key="9">
    <source>
        <dbReference type="EMBL" id="RVU25640.1"/>
    </source>
</evidence>
<proteinExistence type="predicted"/>
<keyword evidence="3 6" id="KW-1133">Transmembrane helix</keyword>
<dbReference type="GO" id="GO:0008137">
    <property type="term" value="F:NADH dehydrogenase (ubiquinone) activity"/>
    <property type="evidence" value="ECO:0007669"/>
    <property type="project" value="InterPro"/>
</dbReference>
<evidence type="ECO:0000256" key="5">
    <source>
        <dbReference type="RuleBase" id="RU000320"/>
    </source>
</evidence>
<feature type="transmembrane region" description="Helical" evidence="6">
    <location>
        <begin position="371"/>
        <end position="391"/>
    </location>
</feature>
<evidence type="ECO:0000256" key="3">
    <source>
        <dbReference type="ARBA" id="ARBA00022989"/>
    </source>
</evidence>
<dbReference type="InterPro" id="IPR003945">
    <property type="entry name" value="NU5C-like"/>
</dbReference>
<feature type="transmembrane region" description="Helical" evidence="6">
    <location>
        <begin position="612"/>
        <end position="628"/>
    </location>
</feature>
<sequence length="629" mass="70598">MSLTSLFLGILLLPWISGILLLLLLNKKNNVGAWFSTILSTVLLVLLAQFSWLQEKDLSLSFPWFSIGKQLFDLNFYIDSTSRAILLLVGLANFCVQVFSIKYMEKESNKTRYFIWVNLFVGSMIGLLVADQIWIFYGFWELVGASSYFIISFWHHKKSAIKAAKKAFLLNRIGDLALLIGLFLLSKHFGVNQFSQMQVSTFGLLGGISGFLLVLGATGKSAQFPLMSWLPDAMEGPTPASALIHAATMVTAGVFLAIKVFPLTSELTHLTYGIFGGISFLSASIFALFQSDIKKTLAYSTISQIGLMWMGLGSDASLFHLLTHGFFKAGLFLSAGAIIFYVHEQDKKHEIDAQDINNLGGLLRKIPVISISYIIFSLGLIGLPLSSGFYSKENLAGYLIEQSQNSSYANLYYFLVISLGIGVILSTIYTSRQVLLIFGGQQRSNLEFTKSNSPIYFQIPLILLAILSCGFLFSFNPIHLSTSKLIQFSGIELVESPTYWLVFSVFAWAIGLLLAFKFRAKIPAKNYQFIELFWPKLFKTGVRFASFLQSKFERTLDYFFDNLAKLQVIFAHLISWLDRWVVDGILVKGSSKISYIWGSVLSKWQSGKVQSYWAWLSITFGLFLLYFLL</sequence>
<feature type="transmembrane region" description="Helical" evidence="6">
    <location>
        <begin position="296"/>
        <end position="312"/>
    </location>
</feature>
<reference evidence="9 10" key="1">
    <citation type="submission" date="2019-01" db="EMBL/GenBank/DDBJ databases">
        <authorList>
            <person name="Chen W.-M."/>
        </authorList>
    </citation>
    <scope>NUCLEOTIDE SEQUENCE [LARGE SCALE GENOMIC DNA]</scope>
    <source>
        <strain evidence="9 10">FSY-15</strain>
    </source>
</reference>
<feature type="transmembrane region" description="Helical" evidence="6">
    <location>
        <begin position="498"/>
        <end position="516"/>
    </location>
</feature>
<dbReference type="PANTHER" id="PTHR42829">
    <property type="entry name" value="NADH-UBIQUINONE OXIDOREDUCTASE CHAIN 5"/>
    <property type="match status" value="1"/>
</dbReference>
<evidence type="ECO:0000259" key="8">
    <source>
        <dbReference type="Pfam" id="PF00662"/>
    </source>
</evidence>
<dbReference type="AlphaFoldDB" id="A0A437PTT7"/>
<feature type="transmembrane region" description="Helical" evidence="6">
    <location>
        <begin position="84"/>
        <end position="101"/>
    </location>
</feature>
<dbReference type="InterPro" id="IPR001516">
    <property type="entry name" value="Proton_antipo_N"/>
</dbReference>
<evidence type="ECO:0000256" key="4">
    <source>
        <dbReference type="ARBA" id="ARBA00023136"/>
    </source>
</evidence>
<organism evidence="9 10">
    <name type="scientific">Sandaracinomonas limnophila</name>
    <dbReference type="NCBI Taxonomy" id="1862386"/>
    <lineage>
        <taxon>Bacteria</taxon>
        <taxon>Pseudomonadati</taxon>
        <taxon>Bacteroidota</taxon>
        <taxon>Cytophagia</taxon>
        <taxon>Cytophagales</taxon>
        <taxon>Flectobacillaceae</taxon>
        <taxon>Sandaracinomonas</taxon>
    </lineage>
</organism>
<evidence type="ECO:0000313" key="10">
    <source>
        <dbReference type="Proteomes" id="UP000282832"/>
    </source>
</evidence>
<dbReference type="Pfam" id="PF00662">
    <property type="entry name" value="Proton_antipo_N"/>
    <property type="match status" value="1"/>
</dbReference>
<feature type="transmembrane region" description="Helical" evidence="6">
    <location>
        <begin position="411"/>
        <end position="435"/>
    </location>
</feature>
<keyword evidence="2 5" id="KW-0812">Transmembrane</keyword>
<feature type="transmembrane region" description="Helical" evidence="6">
    <location>
        <begin position="455"/>
        <end position="478"/>
    </location>
</feature>
<accession>A0A437PTT7</accession>
<dbReference type="Proteomes" id="UP000282832">
    <property type="component" value="Unassembled WGS sequence"/>
</dbReference>
<dbReference type="GO" id="GO:0003954">
    <property type="term" value="F:NADH dehydrogenase activity"/>
    <property type="evidence" value="ECO:0007669"/>
    <property type="project" value="TreeGrafter"/>
</dbReference>
<dbReference type="InterPro" id="IPR001750">
    <property type="entry name" value="ND/Mrp_TM"/>
</dbReference>
<dbReference type="GO" id="GO:0015990">
    <property type="term" value="P:electron transport coupled proton transport"/>
    <property type="evidence" value="ECO:0007669"/>
    <property type="project" value="TreeGrafter"/>
</dbReference>
<evidence type="ECO:0000256" key="1">
    <source>
        <dbReference type="ARBA" id="ARBA00004127"/>
    </source>
</evidence>
<keyword evidence="10" id="KW-1185">Reference proteome</keyword>
<dbReference type="GO" id="GO:0042773">
    <property type="term" value="P:ATP synthesis coupled electron transport"/>
    <property type="evidence" value="ECO:0007669"/>
    <property type="project" value="InterPro"/>
</dbReference>
<dbReference type="OrthoDB" id="9807568at2"/>
<name>A0A437PTT7_9BACT</name>
<evidence type="ECO:0000259" key="7">
    <source>
        <dbReference type="Pfam" id="PF00361"/>
    </source>
</evidence>
<gene>
    <name evidence="9" type="ORF">EOJ36_04280</name>
</gene>
<feature type="transmembrane region" description="Helical" evidence="6">
    <location>
        <begin position="318"/>
        <end position="342"/>
    </location>
</feature>
<dbReference type="PRINTS" id="PR01434">
    <property type="entry name" value="NADHDHGNASE5"/>
</dbReference>
<evidence type="ECO:0000256" key="6">
    <source>
        <dbReference type="SAM" id="Phobius"/>
    </source>
</evidence>
<comment type="caution">
    <text evidence="9">The sequence shown here is derived from an EMBL/GenBank/DDBJ whole genome shotgun (WGS) entry which is preliminary data.</text>
</comment>
<comment type="subcellular location">
    <subcellularLocation>
        <location evidence="1">Endomembrane system</location>
        <topology evidence="1">Multi-pass membrane protein</topology>
    </subcellularLocation>
    <subcellularLocation>
        <location evidence="5">Membrane</location>
        <topology evidence="5">Multi-pass membrane protein</topology>
    </subcellularLocation>
</comment>
<dbReference type="Pfam" id="PF00361">
    <property type="entry name" value="Proton_antipo_M"/>
    <property type="match status" value="1"/>
</dbReference>
<feature type="transmembrane region" description="Helical" evidence="6">
    <location>
        <begin position="6"/>
        <end position="25"/>
    </location>
</feature>
<feature type="transmembrane region" description="Helical" evidence="6">
    <location>
        <begin position="32"/>
        <end position="53"/>
    </location>
</feature>
<feature type="transmembrane region" description="Helical" evidence="6">
    <location>
        <begin position="270"/>
        <end position="289"/>
    </location>
</feature>
<dbReference type="EMBL" id="SACY01000002">
    <property type="protein sequence ID" value="RVU25640.1"/>
    <property type="molecule type" value="Genomic_DNA"/>
</dbReference>
<feature type="transmembrane region" description="Helical" evidence="6">
    <location>
        <begin position="113"/>
        <end position="130"/>
    </location>
</feature>
<feature type="transmembrane region" description="Helical" evidence="6">
    <location>
        <begin position="240"/>
        <end position="258"/>
    </location>
</feature>
<protein>
    <recommendedName>
        <fullName evidence="11">NADH:ubiquinone reductase (H(+)-translocating)</fullName>
    </recommendedName>
</protein>
<dbReference type="GO" id="GO:0016020">
    <property type="term" value="C:membrane"/>
    <property type="evidence" value="ECO:0007669"/>
    <property type="project" value="UniProtKB-SubCell"/>
</dbReference>
<keyword evidence="4 6" id="KW-0472">Membrane</keyword>
<feature type="transmembrane region" description="Helical" evidence="6">
    <location>
        <begin position="167"/>
        <end position="185"/>
    </location>
</feature>
<dbReference type="PANTHER" id="PTHR42829:SF2">
    <property type="entry name" value="NADH-UBIQUINONE OXIDOREDUCTASE CHAIN 5"/>
    <property type="match status" value="1"/>
</dbReference>